<comment type="caution">
    <text evidence="7">The sequence shown here is derived from an EMBL/GenBank/DDBJ whole genome shotgun (WGS) entry which is preliminary data.</text>
</comment>
<keyword evidence="2 6" id="KW-0812">Transmembrane</keyword>
<comment type="subcellular location">
    <subcellularLocation>
        <location evidence="1">Membrane</location>
        <topology evidence="1">Multi-pass membrane protein</topology>
    </subcellularLocation>
</comment>
<proteinExistence type="predicted"/>
<evidence type="ECO:0000256" key="2">
    <source>
        <dbReference type="ARBA" id="ARBA00022692"/>
    </source>
</evidence>
<dbReference type="GO" id="GO:0016020">
    <property type="term" value="C:membrane"/>
    <property type="evidence" value="ECO:0007669"/>
    <property type="project" value="UniProtKB-SubCell"/>
</dbReference>
<gene>
    <name evidence="7" type="ORF">MMYC01_200852</name>
</gene>
<keyword evidence="3 6" id="KW-1133">Transmembrane helix</keyword>
<dbReference type="InterPro" id="IPR007568">
    <property type="entry name" value="RTA1"/>
</dbReference>
<feature type="transmembrane region" description="Helical" evidence="6">
    <location>
        <begin position="81"/>
        <end position="102"/>
    </location>
</feature>
<dbReference type="STRING" id="100816.A0A175WGS4"/>
<keyword evidence="8" id="KW-1185">Reference proteome</keyword>
<dbReference type="AlphaFoldDB" id="A0A175WGS4"/>
<feature type="transmembrane region" description="Helical" evidence="6">
    <location>
        <begin position="122"/>
        <end position="141"/>
    </location>
</feature>
<feature type="region of interest" description="Disordered" evidence="5">
    <location>
        <begin position="280"/>
        <end position="308"/>
    </location>
</feature>
<feature type="transmembrane region" description="Helical" evidence="6">
    <location>
        <begin position="20"/>
        <end position="42"/>
    </location>
</feature>
<feature type="transmembrane region" description="Helical" evidence="6">
    <location>
        <begin position="206"/>
        <end position="225"/>
    </location>
</feature>
<name>A0A175WGS4_9PEZI</name>
<evidence type="ECO:0000256" key="5">
    <source>
        <dbReference type="SAM" id="MobiDB-lite"/>
    </source>
</evidence>
<sequence>MADEQGSEGNFRLYRYDPSTAANAIFVGLFATVTVAHTYILVRKKTWYFIPFLVGCIFEVGGYIGRIAAANETPNFTLGVFVWQTLLILLGPALMAASIYMILGRLVRLLDGHKHALVRSTWMTKIFVTGDILSFVAQGAGGGLLSGDNTSQETRDLAEGIIMGGLGIQILFFGLFIITTALFHIRITKNPTARSFSVTGQWQQHIMALYATGALILIRSVFRMIEFGLGYDSVLMEHEAYLLALDGALMFIVAAIFVWWHPYKALVGYKDMPKRPWKKSATDSGVLPTDTESQSTIPKLPGPYDSDSTGVMVPLPPPNSSYAPGTQYPFGR</sequence>
<dbReference type="PANTHER" id="PTHR31465">
    <property type="entry name" value="PROTEIN RTA1-RELATED"/>
    <property type="match status" value="1"/>
</dbReference>
<reference evidence="7 8" key="1">
    <citation type="journal article" date="2016" name="Genome Announc.">
        <title>Genome Sequence of Madurella mycetomatis mm55, Isolated from a Human Mycetoma Case in Sudan.</title>
        <authorList>
            <person name="Smit S."/>
            <person name="Derks M.F."/>
            <person name="Bervoets S."/>
            <person name="Fahal A."/>
            <person name="van Leeuwen W."/>
            <person name="van Belkum A."/>
            <person name="van de Sande W.W."/>
        </authorList>
    </citation>
    <scope>NUCLEOTIDE SEQUENCE [LARGE SCALE GENOMIC DNA]</scope>
    <source>
        <strain evidence="8">mm55</strain>
    </source>
</reference>
<protein>
    <submittedName>
        <fullName evidence="7">Protein RTA1</fullName>
    </submittedName>
</protein>
<dbReference type="PANTHER" id="PTHR31465:SF35">
    <property type="entry name" value="RTA1 DOMAIN PROTEIN-RELATED"/>
    <property type="match status" value="1"/>
</dbReference>
<dbReference type="OrthoDB" id="3358017at2759"/>
<feature type="transmembrane region" description="Helical" evidence="6">
    <location>
        <begin position="161"/>
        <end position="185"/>
    </location>
</feature>
<evidence type="ECO:0000256" key="4">
    <source>
        <dbReference type="ARBA" id="ARBA00023136"/>
    </source>
</evidence>
<evidence type="ECO:0000256" key="1">
    <source>
        <dbReference type="ARBA" id="ARBA00004141"/>
    </source>
</evidence>
<dbReference type="Proteomes" id="UP000078237">
    <property type="component" value="Unassembled WGS sequence"/>
</dbReference>
<accession>A0A175WGS4</accession>
<dbReference type="Pfam" id="PF04479">
    <property type="entry name" value="RTA1"/>
    <property type="match status" value="1"/>
</dbReference>
<keyword evidence="4 6" id="KW-0472">Membrane</keyword>
<dbReference type="EMBL" id="LCTW02000009">
    <property type="protein sequence ID" value="KXX82731.1"/>
    <property type="molecule type" value="Genomic_DNA"/>
</dbReference>
<evidence type="ECO:0000313" key="7">
    <source>
        <dbReference type="EMBL" id="KXX82731.1"/>
    </source>
</evidence>
<organism evidence="7 8">
    <name type="scientific">Madurella mycetomatis</name>
    <dbReference type="NCBI Taxonomy" id="100816"/>
    <lineage>
        <taxon>Eukaryota</taxon>
        <taxon>Fungi</taxon>
        <taxon>Dikarya</taxon>
        <taxon>Ascomycota</taxon>
        <taxon>Pezizomycotina</taxon>
        <taxon>Sordariomycetes</taxon>
        <taxon>Sordariomycetidae</taxon>
        <taxon>Sordariales</taxon>
        <taxon>Sordariales incertae sedis</taxon>
        <taxon>Madurella</taxon>
    </lineage>
</organism>
<evidence type="ECO:0000256" key="6">
    <source>
        <dbReference type="SAM" id="Phobius"/>
    </source>
</evidence>
<feature type="transmembrane region" description="Helical" evidence="6">
    <location>
        <begin position="49"/>
        <end position="69"/>
    </location>
</feature>
<dbReference type="VEuPathDB" id="FungiDB:MMYC01_200852"/>
<feature type="transmembrane region" description="Helical" evidence="6">
    <location>
        <begin position="240"/>
        <end position="260"/>
    </location>
</feature>
<evidence type="ECO:0000256" key="3">
    <source>
        <dbReference type="ARBA" id="ARBA00022989"/>
    </source>
</evidence>
<evidence type="ECO:0000313" key="8">
    <source>
        <dbReference type="Proteomes" id="UP000078237"/>
    </source>
</evidence>